<name>A0A328WV12_9FLAO</name>
<accession>A0A328WV12</accession>
<feature type="domain" description="Ig-like" evidence="2">
    <location>
        <begin position="471"/>
        <end position="555"/>
    </location>
</feature>
<dbReference type="Pfam" id="PF19081">
    <property type="entry name" value="Ig_7"/>
    <property type="match status" value="1"/>
</dbReference>
<evidence type="ECO:0000256" key="1">
    <source>
        <dbReference type="SAM" id="SignalP"/>
    </source>
</evidence>
<reference evidence="3 4" key="1">
    <citation type="submission" date="2018-06" db="EMBL/GenBank/DDBJ databases">
        <title>Genomic Encyclopedia of Type Strains, Phase III (KMG-III): the genomes of soil and plant-associated and newly described type strains.</title>
        <authorList>
            <person name="Whitman W."/>
        </authorList>
    </citation>
    <scope>NUCLEOTIDE SEQUENCE [LARGE SCALE GENOMIC DNA]</scope>
    <source>
        <strain evidence="3 4">CGMCC 1.12504</strain>
    </source>
</reference>
<evidence type="ECO:0000313" key="3">
    <source>
        <dbReference type="EMBL" id="RAR47208.1"/>
    </source>
</evidence>
<dbReference type="AlphaFoldDB" id="A0A328WV12"/>
<keyword evidence="4" id="KW-1185">Reference proteome</keyword>
<dbReference type="Proteomes" id="UP000249518">
    <property type="component" value="Unassembled WGS sequence"/>
</dbReference>
<keyword evidence="1" id="KW-0732">Signal</keyword>
<sequence length="590" mass="62188">MKKSILIQFKKMLFFLAFFSCFAAFAQTTTFYNFNTPGDLTTYFTRGNTSPTLITQSPNTGIGGSGAVFIGNQAANEVYTTKQGYSNGGVGSVYEFSTFIKSEFNSGYSAIGFTSLPNQPHATNGNPSICLGVSVHGGGFIFYNNSTSSFGNWTSGGIVNASVNDLLNNGSPDKWYKIILKITAQANNNYHLQVEIWPSNANGVLLHSTASAIHTRTYQNNNIGNSTVLYSYFGFGGYRVSNFDNYALNLQGSTVIDAGAPVVVNGTAVLSPILNNSIDIEGNVTDDRGITVTEKGFVWNTSGTPTVSDNKIAYGSGLGSFNGTINNLAPGTYYLRAYAINANGVSYGTERIVIVPTQEGEIFTTTSNLDFNLCPDSSELVKTFTVSATGIGSNISLSGVNGFSYSLDNNNFSSTLTINSVSGQVNTTTVYVKFLNSNSSSNGILTLSATNALGRSIALNGVVLSTSINSQPTVTNQTVCRNSTPQTLSITANGATAFQWFQNSSDSITGATLINGATSTSYTLPNSNAGTVYYFARITFGDCATLDSNIVSQTVLSTVGNISWISGPSVLSAESTVATYSVTAVSGATS</sequence>
<protein>
    <recommendedName>
        <fullName evidence="2">Ig-like domain-containing protein</fullName>
    </recommendedName>
</protein>
<evidence type="ECO:0000259" key="2">
    <source>
        <dbReference type="Pfam" id="PF19081"/>
    </source>
</evidence>
<dbReference type="EMBL" id="QLSV01000010">
    <property type="protein sequence ID" value="RAR47208.1"/>
    <property type="molecule type" value="Genomic_DNA"/>
</dbReference>
<dbReference type="InterPro" id="IPR044023">
    <property type="entry name" value="Ig_7"/>
</dbReference>
<dbReference type="Gene3D" id="2.60.40.2700">
    <property type="match status" value="1"/>
</dbReference>
<gene>
    <name evidence="3" type="ORF">B0I10_1101</name>
</gene>
<proteinExistence type="predicted"/>
<feature type="chain" id="PRO_5016242794" description="Ig-like domain-containing protein" evidence="1">
    <location>
        <begin position="27"/>
        <end position="590"/>
    </location>
</feature>
<organism evidence="3 4">
    <name type="scientific">Flavobacterium lacus</name>
    <dbReference type="NCBI Taxonomy" id="1353778"/>
    <lineage>
        <taxon>Bacteria</taxon>
        <taxon>Pseudomonadati</taxon>
        <taxon>Bacteroidota</taxon>
        <taxon>Flavobacteriia</taxon>
        <taxon>Flavobacteriales</taxon>
        <taxon>Flavobacteriaceae</taxon>
        <taxon>Flavobacterium</taxon>
    </lineage>
</organism>
<feature type="non-terminal residue" evidence="3">
    <location>
        <position position="590"/>
    </location>
</feature>
<comment type="caution">
    <text evidence="3">The sequence shown here is derived from an EMBL/GenBank/DDBJ whole genome shotgun (WGS) entry which is preliminary data.</text>
</comment>
<evidence type="ECO:0000313" key="4">
    <source>
        <dbReference type="Proteomes" id="UP000249518"/>
    </source>
</evidence>
<feature type="signal peptide" evidence="1">
    <location>
        <begin position="1"/>
        <end position="26"/>
    </location>
</feature>
<dbReference type="RefSeq" id="WP_220086204.1">
    <property type="nucleotide sequence ID" value="NZ_QLSV01000010.1"/>
</dbReference>